<evidence type="ECO:0000313" key="11">
    <source>
        <dbReference type="Proteomes" id="UP000247702"/>
    </source>
</evidence>
<evidence type="ECO:0000313" key="9">
    <source>
        <dbReference type="EMBL" id="GBC00016.1"/>
    </source>
</evidence>
<feature type="binding site" evidence="6">
    <location>
        <position position="247"/>
    </location>
    <ligand>
        <name>Mg(2+)</name>
        <dbReference type="ChEBI" id="CHEBI:18420"/>
        <label>1</label>
    </ligand>
</feature>
<dbReference type="InterPro" id="IPR004808">
    <property type="entry name" value="AP_endonuc_1"/>
</dbReference>
<dbReference type="EMBL" id="BEXD01003012">
    <property type="protein sequence ID" value="GBC00016.1"/>
    <property type="molecule type" value="Genomic_DNA"/>
</dbReference>
<feature type="active site" description="Proton acceptor" evidence="5">
    <location>
        <position position="248"/>
    </location>
</feature>
<feature type="site" description="Transition state stabilizer" evidence="7">
    <location>
        <position position="162"/>
    </location>
</feature>
<dbReference type="STRING" id="94130.A0A2Z6RC17"/>
<feature type="site" description="Interaction with DNA substrate" evidence="7">
    <location>
        <position position="248"/>
    </location>
</feature>
<feature type="active site" evidence="5">
    <location>
        <position position="120"/>
    </location>
</feature>
<protein>
    <submittedName>
        <fullName evidence="10">Exodeoxyribonuclease III</fullName>
    </submittedName>
</protein>
<dbReference type="GO" id="GO:0008081">
    <property type="term" value="F:phosphoric diester hydrolase activity"/>
    <property type="evidence" value="ECO:0007669"/>
    <property type="project" value="TreeGrafter"/>
</dbReference>
<dbReference type="SUPFAM" id="SSF56219">
    <property type="entry name" value="DNase I-like"/>
    <property type="match status" value="1"/>
</dbReference>
<evidence type="ECO:0000259" key="8">
    <source>
        <dbReference type="Pfam" id="PF03372"/>
    </source>
</evidence>
<dbReference type="InterPro" id="IPR036691">
    <property type="entry name" value="Endo/exonu/phosph_ase_sf"/>
</dbReference>
<organism evidence="9 11">
    <name type="scientific">Rhizophagus clarus</name>
    <dbReference type="NCBI Taxonomy" id="94130"/>
    <lineage>
        <taxon>Eukaryota</taxon>
        <taxon>Fungi</taxon>
        <taxon>Fungi incertae sedis</taxon>
        <taxon>Mucoromycota</taxon>
        <taxon>Glomeromycotina</taxon>
        <taxon>Glomeromycetes</taxon>
        <taxon>Glomerales</taxon>
        <taxon>Glomeraceae</taxon>
        <taxon>Rhizophagus</taxon>
    </lineage>
</organism>
<dbReference type="PANTHER" id="PTHR22748">
    <property type="entry name" value="AP ENDONUCLEASE"/>
    <property type="match status" value="1"/>
</dbReference>
<feature type="binding site" evidence="6">
    <location>
        <position position="10"/>
    </location>
    <ligand>
        <name>Mg(2+)</name>
        <dbReference type="ChEBI" id="CHEBI:18420"/>
        <label>1</label>
    </ligand>
</feature>
<evidence type="ECO:0000256" key="3">
    <source>
        <dbReference type="ARBA" id="ARBA00022801"/>
    </source>
</evidence>
<feature type="binding site" evidence="6">
    <location>
        <position position="160"/>
    </location>
    <ligand>
        <name>Mg(2+)</name>
        <dbReference type="ChEBI" id="CHEBI:18420"/>
        <label>1</label>
    </ligand>
</feature>
<reference evidence="10" key="2">
    <citation type="submission" date="2019-10" db="EMBL/GenBank/DDBJ databases">
        <title>Conservation and host-specific expression of non-tandemly repeated heterogenous ribosome RNA gene in arbuscular mycorrhizal fungi.</title>
        <authorList>
            <person name="Maeda T."/>
            <person name="Kobayashi Y."/>
            <person name="Nakagawa T."/>
            <person name="Ezawa T."/>
            <person name="Yamaguchi K."/>
            <person name="Bino T."/>
            <person name="Nishimoto Y."/>
            <person name="Shigenobu S."/>
            <person name="Kawaguchi M."/>
        </authorList>
    </citation>
    <scope>NUCLEOTIDE SEQUENCE</scope>
    <source>
        <strain evidence="10">HR1</strain>
    </source>
</reference>
<dbReference type="GO" id="GO:0006284">
    <property type="term" value="P:base-excision repair"/>
    <property type="evidence" value="ECO:0007669"/>
    <property type="project" value="TreeGrafter"/>
</dbReference>
<feature type="binding site" evidence="6">
    <location>
        <position position="162"/>
    </location>
    <ligand>
        <name>Mg(2+)</name>
        <dbReference type="ChEBI" id="CHEBI:18420"/>
        <label>1</label>
    </ligand>
</feature>
<keyword evidence="2 6" id="KW-0479">Metal-binding</keyword>
<comment type="similarity">
    <text evidence="1">Belongs to the DNA repair enzymes AP/ExoA family.</text>
</comment>
<feature type="domain" description="Endonuclease/exonuclease/phosphatase" evidence="8">
    <location>
        <begin position="24"/>
        <end position="224"/>
    </location>
</feature>
<evidence type="ECO:0000256" key="4">
    <source>
        <dbReference type="ARBA" id="ARBA00022842"/>
    </source>
</evidence>
<feature type="site" description="Important for catalytic activity" evidence="7">
    <location>
        <position position="219"/>
    </location>
</feature>
<comment type="cofactor">
    <cofactor evidence="6">
        <name>Mg(2+)</name>
        <dbReference type="ChEBI" id="CHEBI:18420"/>
    </cofactor>
    <cofactor evidence="6">
        <name>Mn(2+)</name>
        <dbReference type="ChEBI" id="CHEBI:29035"/>
    </cofactor>
    <text evidence="6">Probably binds two magnesium or manganese ions per subunit.</text>
</comment>
<evidence type="ECO:0000313" key="10">
    <source>
        <dbReference type="EMBL" id="GES76540.1"/>
    </source>
</evidence>
<dbReference type="Proteomes" id="UP000615446">
    <property type="component" value="Unassembled WGS sequence"/>
</dbReference>
<keyword evidence="11" id="KW-1185">Reference proteome</keyword>
<dbReference type="Proteomes" id="UP000247702">
    <property type="component" value="Unassembled WGS sequence"/>
</dbReference>
<dbReference type="AlphaFoldDB" id="A0A2Z6RC17"/>
<feature type="active site" description="Proton donor/acceptor" evidence="5">
    <location>
        <position position="160"/>
    </location>
</feature>
<dbReference type="GO" id="GO:0046872">
    <property type="term" value="F:metal ion binding"/>
    <property type="evidence" value="ECO:0007669"/>
    <property type="project" value="UniProtKB-KW"/>
</dbReference>
<name>A0A2Z6RC17_9GLOM</name>
<dbReference type="GO" id="GO:0008311">
    <property type="term" value="F:double-stranded DNA 3'-5' DNA exonuclease activity"/>
    <property type="evidence" value="ECO:0007669"/>
    <property type="project" value="TreeGrafter"/>
</dbReference>
<accession>A0A2Z6RC17</accession>
<feature type="binding site" evidence="6">
    <location>
        <position position="38"/>
    </location>
    <ligand>
        <name>Mg(2+)</name>
        <dbReference type="ChEBI" id="CHEBI:18420"/>
        <label>1</label>
    </ligand>
</feature>
<keyword evidence="3" id="KW-0378">Hydrolase</keyword>
<dbReference type="EMBL" id="BLAL01000022">
    <property type="protein sequence ID" value="GES76540.1"/>
    <property type="molecule type" value="Genomic_DNA"/>
</dbReference>
<proteinExistence type="inferred from homology"/>
<dbReference type="GO" id="GO:0005634">
    <property type="term" value="C:nucleus"/>
    <property type="evidence" value="ECO:0007669"/>
    <property type="project" value="TreeGrafter"/>
</dbReference>
<dbReference type="Pfam" id="PF03372">
    <property type="entry name" value="Exo_endo_phos"/>
    <property type="match status" value="1"/>
</dbReference>
<reference evidence="9 11" key="1">
    <citation type="submission" date="2017-11" db="EMBL/GenBank/DDBJ databases">
        <title>The genome of Rhizophagus clarus HR1 reveals common genetic basis of auxotrophy among arbuscular mycorrhizal fungi.</title>
        <authorList>
            <person name="Kobayashi Y."/>
        </authorList>
    </citation>
    <scope>NUCLEOTIDE SEQUENCE [LARGE SCALE GENOMIC DNA]</scope>
    <source>
        <strain evidence="9 11">HR1</strain>
    </source>
</reference>
<evidence type="ECO:0000256" key="6">
    <source>
        <dbReference type="PIRSR" id="PIRSR604808-2"/>
    </source>
</evidence>
<dbReference type="PANTHER" id="PTHR22748:SF4">
    <property type="entry name" value="DNA-(APURINIC OR APYRIMIDINIC SITE) ENDONUCLEASE 2"/>
    <property type="match status" value="1"/>
</dbReference>
<keyword evidence="6" id="KW-0464">Manganese</keyword>
<evidence type="ECO:0000256" key="7">
    <source>
        <dbReference type="PIRSR" id="PIRSR604808-3"/>
    </source>
</evidence>
<sequence length="260" mass="30727">MFYLKLLTLNARGLCDMSKNVWLSFEIMRGCDLVGISETKISEKHIKTDKINPRSIYERYFGFKTCWNYSSSSTRESSTAIFYSKRLDQYFESIESDNDGRAIIIRFKISNKYLRIIQFYCKTNQKSIKSCAKVDKFIDLILEWVNKEIEENEKIIVMGDFNAAFNLTQDRKSKNKTKIFMPESILIKKLVDKIKLLDIFETHKNNKVEMTFENLSQLDYILIDEKLECNIVDKRIIKSEELKLYTDHAVLYLKLSFNLN</sequence>
<dbReference type="InterPro" id="IPR005135">
    <property type="entry name" value="Endo/exonuclease/phosphatase"/>
</dbReference>
<dbReference type="Gene3D" id="3.60.10.10">
    <property type="entry name" value="Endonuclease/exonuclease/phosphatase"/>
    <property type="match status" value="1"/>
</dbReference>
<feature type="binding site" evidence="6">
    <location>
        <position position="248"/>
    </location>
    <ligand>
        <name>Mg(2+)</name>
        <dbReference type="ChEBI" id="CHEBI:18420"/>
        <label>1</label>
    </ligand>
</feature>
<keyword evidence="4 6" id="KW-0460">Magnesium</keyword>
<comment type="caution">
    <text evidence="9">The sequence shown here is derived from an EMBL/GenBank/DDBJ whole genome shotgun (WGS) entry which is preliminary data.</text>
</comment>
<dbReference type="OrthoDB" id="498125at2759"/>
<gene>
    <name evidence="10" type="ORF">RCL2_000394200</name>
    <name evidence="9" type="ORF">RclHR1_37090001</name>
</gene>
<evidence type="ECO:0000256" key="1">
    <source>
        <dbReference type="ARBA" id="ARBA00007092"/>
    </source>
</evidence>
<evidence type="ECO:0000256" key="2">
    <source>
        <dbReference type="ARBA" id="ARBA00022723"/>
    </source>
</evidence>
<dbReference type="GO" id="GO:0003906">
    <property type="term" value="F:DNA-(apurinic or apyrimidinic site) endonuclease activity"/>
    <property type="evidence" value="ECO:0007669"/>
    <property type="project" value="TreeGrafter"/>
</dbReference>
<evidence type="ECO:0000256" key="5">
    <source>
        <dbReference type="PIRSR" id="PIRSR604808-1"/>
    </source>
</evidence>